<dbReference type="AlphaFoldDB" id="G0L414"/>
<reference evidence="1 2" key="2">
    <citation type="journal article" date="2012" name="Environ. Microbiol.">
        <title>Characterization of the first alginolytic operons in a marine bacterium: from their emergence in marine Flavobacteriia to their independent transfers to marine Proteobacteria and human gut Bacteroides.</title>
        <authorList>
            <person name="Thomas F."/>
            <person name="Barbeyron T."/>
            <person name="Tonon T."/>
            <person name="Genicot S."/>
            <person name="Czjzek M."/>
            <person name="Michel G."/>
        </authorList>
    </citation>
    <scope>NUCLEOTIDE SEQUENCE [LARGE SCALE GENOMIC DNA]</scope>
    <source>
        <strain evidence="2">DSM 12802 / CCUG 47099 / CIP 106680 / NCIMB 13871 / Dsij</strain>
    </source>
</reference>
<protein>
    <submittedName>
        <fullName evidence="1">Uncharacterized protein</fullName>
    </submittedName>
</protein>
<dbReference type="Proteomes" id="UP000008898">
    <property type="component" value="Chromosome"/>
</dbReference>
<organism evidence="1 2">
    <name type="scientific">Zobellia galactanivorans (strain DSM 12802 / CCUG 47099 / CIP 106680 / NCIMB 13871 / Dsij)</name>
    <dbReference type="NCBI Taxonomy" id="63186"/>
    <lineage>
        <taxon>Bacteria</taxon>
        <taxon>Pseudomonadati</taxon>
        <taxon>Bacteroidota</taxon>
        <taxon>Flavobacteriia</taxon>
        <taxon>Flavobacteriales</taxon>
        <taxon>Flavobacteriaceae</taxon>
        <taxon>Zobellia</taxon>
    </lineage>
</organism>
<evidence type="ECO:0000313" key="2">
    <source>
        <dbReference type="Proteomes" id="UP000008898"/>
    </source>
</evidence>
<dbReference type="KEGG" id="zga:ZOBELLIA_4439"/>
<name>G0L414_ZOBGA</name>
<dbReference type="STRING" id="63186.ZOBELLIA_4439"/>
<gene>
    <name evidence="1" type="ordered locus">zobellia_4439</name>
</gene>
<dbReference type="OrthoDB" id="1288875at2"/>
<accession>G0L414</accession>
<dbReference type="EMBL" id="FP476056">
    <property type="protein sequence ID" value="CAZ98574.1"/>
    <property type="molecule type" value="Genomic_DNA"/>
</dbReference>
<proteinExistence type="predicted"/>
<keyword evidence="2" id="KW-1185">Reference proteome</keyword>
<dbReference type="HOGENOM" id="CLU_1473469_0_0_10"/>
<dbReference type="RefSeq" id="WP_013995761.1">
    <property type="nucleotide sequence ID" value="NC_015844.1"/>
</dbReference>
<reference evidence="2" key="1">
    <citation type="submission" date="2009-07" db="EMBL/GenBank/DDBJ databases">
        <title>Complete genome sequence of Zobellia galactanivorans Dsij.</title>
        <authorList>
            <consortium name="Genoscope - CEA"/>
        </authorList>
    </citation>
    <scope>NUCLEOTIDE SEQUENCE [LARGE SCALE GENOMIC DNA]</scope>
    <source>
        <strain evidence="2">DSM 12802 / CCUG 47099 / CIP 106680 / NCIMB 13871 / Dsij</strain>
    </source>
</reference>
<evidence type="ECO:0000313" key="1">
    <source>
        <dbReference type="EMBL" id="CAZ98574.1"/>
    </source>
</evidence>
<sequence>MYYTLNILPSQDLGVTEWGSLSDNADRFTAGAYNKTLIHEKFTLEVNFTEKNPPGDLISLYIPLMSERFILALKNAGVDNLQTYPVTLKNPDLGLVWEGFSVVNIFGLLQCVDLDRSEGNKLLGGYNFKKLVIDVQKAEGTLLFRLYESPSTIMVHYDVAIKMFTEQCEPRFIGIDFEPIKSA</sequence>